<dbReference type="AlphaFoldDB" id="A0A1F7JM59"/>
<proteinExistence type="inferred from homology"/>
<dbReference type="InterPro" id="IPR004474">
    <property type="entry name" value="LytR_CpsA_psr"/>
</dbReference>
<dbReference type="Pfam" id="PF03816">
    <property type="entry name" value="LytR_cpsA_psr"/>
    <property type="match status" value="1"/>
</dbReference>
<name>A0A1F7JM59_9BACT</name>
<comment type="similarity">
    <text evidence="1">Belongs to the LytR/CpsA/Psr (LCP) family.</text>
</comment>
<dbReference type="NCBIfam" id="TIGR00350">
    <property type="entry name" value="lytR_cpsA_psr"/>
    <property type="match status" value="1"/>
</dbReference>
<evidence type="ECO:0000256" key="1">
    <source>
        <dbReference type="ARBA" id="ARBA00006068"/>
    </source>
</evidence>
<sequence>MRRKILIFLTVSALALGLFIKPYYDFLGQITGVSPLKILFLSGNYKKNNNRVNLIILGKAGSWHDGPNLTDSIAVASFDLKRKNITLISIPRDIWSDTLRDKINSAYAYGEAKMKGGGIKLAKAEIGAVVGFPISYGIVVDFDKFQNIVDFLGGIDINVRTGFVDNKYPISGREADDCDGDPDYKCRYETIKFNAGWQHFDGQTALKYLRSRNAQGSEGTDFARTNRQQQVINAITTKIIKIIKTYNLAKIKKLYSLINNSIERDIINEDSAYIAKNLIFGVKINEVALSEDLFIVPRKQNYYGKYVLTPKDGDYSSIHRFISCILNSALSQCESDKN</sequence>
<reference evidence="3 4" key="1">
    <citation type="journal article" date="2016" name="Nat. Commun.">
        <title>Thousands of microbial genomes shed light on interconnected biogeochemical processes in an aquifer system.</title>
        <authorList>
            <person name="Anantharaman K."/>
            <person name="Brown C.T."/>
            <person name="Hug L.A."/>
            <person name="Sharon I."/>
            <person name="Castelle C.J."/>
            <person name="Probst A.J."/>
            <person name="Thomas B.C."/>
            <person name="Singh A."/>
            <person name="Wilkins M.J."/>
            <person name="Karaoz U."/>
            <person name="Brodie E.L."/>
            <person name="Williams K.H."/>
            <person name="Hubbard S.S."/>
            <person name="Banfield J.F."/>
        </authorList>
    </citation>
    <scope>NUCLEOTIDE SEQUENCE [LARGE SCALE GENOMIC DNA]</scope>
</reference>
<dbReference type="Proteomes" id="UP000176376">
    <property type="component" value="Unassembled WGS sequence"/>
</dbReference>
<feature type="domain" description="Cell envelope-related transcriptional attenuator" evidence="2">
    <location>
        <begin position="70"/>
        <end position="239"/>
    </location>
</feature>
<gene>
    <name evidence="3" type="ORF">A3J15_03265</name>
</gene>
<protein>
    <recommendedName>
        <fullName evidence="2">Cell envelope-related transcriptional attenuator domain-containing protein</fullName>
    </recommendedName>
</protein>
<dbReference type="STRING" id="1802074.A3J15_03265"/>
<organism evidence="3 4">
    <name type="scientific">Candidatus Roizmanbacteria bacterium RIFCSPLOWO2_02_FULL_38_10</name>
    <dbReference type="NCBI Taxonomy" id="1802074"/>
    <lineage>
        <taxon>Bacteria</taxon>
        <taxon>Candidatus Roizmaniibacteriota</taxon>
    </lineage>
</organism>
<evidence type="ECO:0000313" key="3">
    <source>
        <dbReference type="EMBL" id="OGK56678.1"/>
    </source>
</evidence>
<dbReference type="PANTHER" id="PTHR33392:SF6">
    <property type="entry name" value="POLYISOPRENYL-TEICHOIC ACID--PEPTIDOGLYCAN TEICHOIC ACID TRANSFERASE TAGU"/>
    <property type="match status" value="1"/>
</dbReference>
<dbReference type="Gene3D" id="3.40.630.190">
    <property type="entry name" value="LCP protein"/>
    <property type="match status" value="1"/>
</dbReference>
<evidence type="ECO:0000259" key="2">
    <source>
        <dbReference type="Pfam" id="PF03816"/>
    </source>
</evidence>
<evidence type="ECO:0000313" key="4">
    <source>
        <dbReference type="Proteomes" id="UP000176376"/>
    </source>
</evidence>
<dbReference type="PANTHER" id="PTHR33392">
    <property type="entry name" value="POLYISOPRENYL-TEICHOIC ACID--PEPTIDOGLYCAN TEICHOIC ACID TRANSFERASE TAGU"/>
    <property type="match status" value="1"/>
</dbReference>
<dbReference type="InterPro" id="IPR050922">
    <property type="entry name" value="LytR/CpsA/Psr_CW_biosynth"/>
</dbReference>
<comment type="caution">
    <text evidence="3">The sequence shown here is derived from an EMBL/GenBank/DDBJ whole genome shotgun (WGS) entry which is preliminary data.</text>
</comment>
<accession>A0A1F7JM59</accession>
<dbReference type="EMBL" id="MGAY01000028">
    <property type="protein sequence ID" value="OGK56678.1"/>
    <property type="molecule type" value="Genomic_DNA"/>
</dbReference>